<dbReference type="PANTHER" id="PTHR12295">
    <property type="entry name" value="FURRY-RELATED"/>
    <property type="match status" value="1"/>
</dbReference>
<reference evidence="2" key="3">
    <citation type="submission" date="2024-01" db="EMBL/GenBank/DDBJ databases">
        <authorList>
            <person name="Coelho M.A."/>
            <person name="David-Palma M."/>
            <person name="Shea T."/>
            <person name="Sun S."/>
            <person name="Cuomo C.A."/>
            <person name="Heitman J."/>
        </authorList>
    </citation>
    <scope>NUCLEOTIDE SEQUENCE</scope>
    <source>
        <strain evidence="2">CBS 7841</strain>
    </source>
</reference>
<dbReference type="EMBL" id="CP143784">
    <property type="protein sequence ID" value="WVN85190.1"/>
    <property type="molecule type" value="Genomic_DNA"/>
</dbReference>
<feature type="compositionally biased region" description="Polar residues" evidence="1">
    <location>
        <begin position="207"/>
        <end position="227"/>
    </location>
</feature>
<dbReference type="PANTHER" id="PTHR12295:SF30">
    <property type="entry name" value="PROTEIN FURRY"/>
    <property type="match status" value="1"/>
</dbReference>
<evidence type="ECO:0000256" key="1">
    <source>
        <dbReference type="SAM" id="MobiDB-lite"/>
    </source>
</evidence>
<reference evidence="2" key="1">
    <citation type="submission" date="2016-06" db="EMBL/GenBank/DDBJ databases">
        <authorList>
            <person name="Cuomo C."/>
            <person name="Litvintseva A."/>
            <person name="Heitman J."/>
            <person name="Chen Y."/>
            <person name="Sun S."/>
            <person name="Springer D."/>
            <person name="Dromer F."/>
            <person name="Young S."/>
            <person name="Zeng Q."/>
            <person name="Chapman S."/>
            <person name="Gujja S."/>
            <person name="Saif S."/>
            <person name="Birren B."/>
        </authorList>
    </citation>
    <scope>NUCLEOTIDE SEQUENCE</scope>
    <source>
        <strain evidence="2">CBS 7841</strain>
    </source>
</reference>
<dbReference type="InterPro" id="IPR025481">
    <property type="entry name" value="Cell_Morphogen_C"/>
</dbReference>
<feature type="compositionally biased region" description="Polar residues" evidence="1">
    <location>
        <begin position="185"/>
        <end position="200"/>
    </location>
</feature>
<protein>
    <submittedName>
        <fullName evidence="2">Uncharacterized protein</fullName>
    </submittedName>
</protein>
<dbReference type="SUPFAM" id="SSF48371">
    <property type="entry name" value="ARM repeat"/>
    <property type="match status" value="1"/>
</dbReference>
<dbReference type="Pfam" id="PF14228">
    <property type="entry name" value="MOR2-PAG1_mid"/>
    <property type="match status" value="1"/>
</dbReference>
<dbReference type="Proteomes" id="UP000094043">
    <property type="component" value="Chromosome 1"/>
</dbReference>
<name>A0A1E3J1K6_9TREE</name>
<reference evidence="2" key="2">
    <citation type="journal article" date="2022" name="Elife">
        <title>Obligate sexual reproduction of a homothallic fungus closely related to the Cryptococcus pathogenic species complex.</title>
        <authorList>
            <person name="Passer A.R."/>
            <person name="Clancey S.A."/>
            <person name="Shea T."/>
            <person name="David-Palma M."/>
            <person name="Averette A.F."/>
            <person name="Boekhout T."/>
            <person name="Porcel B.M."/>
            <person name="Nowrousian M."/>
            <person name="Cuomo C.A."/>
            <person name="Sun S."/>
            <person name="Heitman J."/>
            <person name="Coelho M.A."/>
        </authorList>
    </citation>
    <scope>NUCLEOTIDE SEQUENCE</scope>
    <source>
        <strain evidence="2">CBS 7841</strain>
    </source>
</reference>
<dbReference type="VEuPathDB" id="FungiDB:L203_00002"/>
<accession>A0A1E3J1K6</accession>
<organism evidence="2 3">
    <name type="scientific">Cryptococcus depauperatus CBS 7841</name>
    <dbReference type="NCBI Taxonomy" id="1295531"/>
    <lineage>
        <taxon>Eukaryota</taxon>
        <taxon>Fungi</taxon>
        <taxon>Dikarya</taxon>
        <taxon>Basidiomycota</taxon>
        <taxon>Agaricomycotina</taxon>
        <taxon>Tremellomycetes</taxon>
        <taxon>Tremellales</taxon>
        <taxon>Cryptococcaceae</taxon>
        <taxon>Cryptococcus</taxon>
    </lineage>
</organism>
<feature type="region of interest" description="Disordered" evidence="1">
    <location>
        <begin position="28"/>
        <end position="70"/>
    </location>
</feature>
<evidence type="ECO:0000313" key="2">
    <source>
        <dbReference type="EMBL" id="WVN85190.1"/>
    </source>
</evidence>
<dbReference type="GO" id="GO:0000902">
    <property type="term" value="P:cell morphogenesis"/>
    <property type="evidence" value="ECO:0007669"/>
    <property type="project" value="InterPro"/>
</dbReference>
<dbReference type="InterPro" id="IPR025614">
    <property type="entry name" value="Cell_morpho_N"/>
</dbReference>
<sequence length="2362" mass="259677">MQEIIIPKLEDDEDDFLPSLLRPVFGAASSTSSLPETDQNSYGSNPSSEFSFPLKLQSTTPTRPGLQKASASFSAGMSTAAYGFSQDTKLGKFSNSSTSSLITPGTSISSANAISKRPGLSSKGSLASLKNAFKSNNSAVPPIPNFDSKGATPGYPALKNPFSRFDSPISPKNASYKSSAKGKTPSATSSPALARYQSSEGGRKYSIASSHRSQGGRSINSQGSSNWKSEDHPMPALPPIPMRQTPSRLCRHGSDAGSYLGRRGLSIDLDEEFGRTPGEKALRAVFKEFREAAGGKVQRICARPLNSHPSLPSFLDSGVDPQFDNVITSLGHCATRHARKVVDLLMSWCRDQSGNIGANEVRTHLDRAMGLQMKVEDAAAILQTRKSLAAKFIMNRALIELLKVIPKDSLDQELGTTLENNVFNAYRSEKPEDVMQFSHRKAVSQLQVQLLGQLSKTRFLTVSDRFVRELGKYATVQQPTKEHEAKIEHLLKGMRHLQLKVYPEEELELSAEFLQSLSTFFLSAHGQSLKLAYAETFTHLLHPVVETATAEVNHPIWSQAIGVVLEKANGLVGKARYWSVAFQLMVTALAVSPREVFMQQWQSAIDAITAKLKDRALRPVAMGALIRMLWIYLNRCSESPSSTRKRLDYLIRAIFASSSVSLLYPPDLPIEAFITLFHFIIVRQMEYGEEFVAEFLTIRGVGESGADRATALVRAINHTLRTIELENPATWPKNPDFTKFDLEGFEYSGEPLSFEAESRPDVCNLLKKIGPAVLSLLQECDNDTRHLLLSSDTVSLAGHVSSNTMENLMEQVVVKHGDVYATYPAKYAAKMRLMVALIDTLPRCLPIDSKVGDLASILCRATFSADPQVCIASTSALKRMAQDHRICLLLLTTYRGFVFETRHVFKDTFIGVRLLESQFERVVRLWYEMLQTLVNHQRVAEARRDAGEGDENPPDVETSQVIQIEGAALFVLCSSSVALRKLGGQILSAARNLESRQRQPSAAFRYSRFSPDRTVPARVLDVYEHSFSEPDISSVSTISWLSQPERLRIETLVASAGKEGSKMYQRIAEGESARDGSLWMSILPHFVGRIADKLPNAAGELRAVVGQLVLRLQAHVALIAGGAKGPPGKTLMENFSMKNSSDVAVLADCYRAYQMVLCVTLNPANGPVLSTPSVQRSTTKDMIILNQETISSPGLFTYLTSLLGWEDPRFRDAAVYALGSIRLSMLRPLAEQLLTLARRLMDSTKVGGALREGITRKTPNSGLWTSVAHIFRLISPLILDSKSSSHLANLSSLIGFVKVTYALLSDRSVKEDYDLQNLRRSFSIVVENLTNALGKLDSSDRFLGEDLRGAIFKLCYDWCLVGRRPDVAKARESQMLQAAAGGYRGERDRASYLDDLQNKTKLLSMAAAEAMAGLCQGKLISASDSTPAQQASEHIVEPLLVLRWIRGMFGSTSSGHNVTGRRALFALLKYNWQCDRLLDEVLHQSFGEGEQFSLDSSFFGVVADLISEGHLTLPVEQVTCLVLSKLGHPVAHVRHRAFQLIQSLLVQSRDQAIASKLLPSVGSSSIVIYRQAQDALSNQLAHIYSDQVYRFLGECTLRLSQLEAPRRQATLCIIKAWVAYLDLVPNMFDLPPEGIAQQHQALHSIVYLGVRFGDDYLEEFKGIILSFAGSGTVQSQNTTALIKFLFEQSGKRKSPDFVEHAQRIMSCFTDCPAGDAIFEELCNLVKPNAMVVLPEADVPSSPMTSLANLDTVMNAPSAKSQTFSTGQLALIFAGELLPHRLGDVELTKRLPTLLHAALIQCDHVSVAIREQAQTVLFQVLRAWICDVSIISTQDSSAAWILAEQKVTALARSRSSLFWKSDDVGGSDAAFLAPTKMTVLIVKILGILLPLYPRIRQQWGELALNWATTCPMRQLACRSFQAFRILSPRISPHMVSDTLARLSSTIASSSPEIQIFNLEVLRTFSSIIQSLGHSEALSYPQIFWCGLSCLTTPYENEFSEVIDLLSHVLDKTNLSDPSVVQLLLAHRPSNWVGPPPYLQSFLLIGLRSSKTAFLTFDLIRRLASVSSNDLVDSSKDRLIHGFIAALPWMLHSTDLGEPNEELAGMALDLAAIAEQQDQASFSRLLTSFAKVRFRSKDDFIRQAASLLRDYMSTHALDIVTLLLGFVLNTYDWMREKSMQVLTLILQSPEARGPLQMHGNELLQPLLRLLSTKHASQALEVLDMPVTATATATIENAGFHSVSSSASAGEIFGVIEESGWSVPKAKELSALTRENVHAVFNTCATETRAASAHFSVVQFADMKPLEPSASQASLDVSASPPTSGIGMMENASIGDLVGALHSLGHFFEDYDPNAAMDNGSYEGI</sequence>
<gene>
    <name evidence="2" type="ORF">L203_100335</name>
</gene>
<dbReference type="InterPro" id="IPR029473">
    <property type="entry name" value="MOR2-PAG1_mid"/>
</dbReference>
<dbReference type="Pfam" id="PF14225">
    <property type="entry name" value="MOR2-PAG1_C"/>
    <property type="match status" value="1"/>
</dbReference>
<dbReference type="RefSeq" id="XP_066065891.1">
    <property type="nucleotide sequence ID" value="XM_066209794.1"/>
</dbReference>
<dbReference type="InterPro" id="IPR016024">
    <property type="entry name" value="ARM-type_fold"/>
</dbReference>
<dbReference type="Pfam" id="PF14222">
    <property type="entry name" value="MOR2-PAG1_N"/>
    <property type="match status" value="1"/>
</dbReference>
<dbReference type="GeneID" id="91084551"/>
<feature type="compositionally biased region" description="Polar residues" evidence="1">
    <location>
        <begin position="28"/>
        <end position="62"/>
    </location>
</feature>
<feature type="region of interest" description="Disordered" evidence="1">
    <location>
        <begin position="137"/>
        <end position="255"/>
    </location>
</feature>
<dbReference type="KEGG" id="cdep:91084551"/>
<dbReference type="GO" id="GO:0030427">
    <property type="term" value="C:site of polarized growth"/>
    <property type="evidence" value="ECO:0007669"/>
    <property type="project" value="TreeGrafter"/>
</dbReference>
<proteinExistence type="predicted"/>
<dbReference type="OrthoDB" id="6287725at2759"/>
<feature type="compositionally biased region" description="Polar residues" evidence="1">
    <location>
        <begin position="95"/>
        <end position="113"/>
    </location>
</feature>
<keyword evidence="3" id="KW-1185">Reference proteome</keyword>
<dbReference type="GO" id="GO:0005938">
    <property type="term" value="C:cell cortex"/>
    <property type="evidence" value="ECO:0007669"/>
    <property type="project" value="TreeGrafter"/>
</dbReference>
<feature type="region of interest" description="Disordered" evidence="1">
    <location>
        <begin position="95"/>
        <end position="121"/>
    </location>
</feature>
<dbReference type="InterPro" id="IPR039867">
    <property type="entry name" value="Furry/Tao3/Mor2"/>
</dbReference>
<evidence type="ECO:0000313" key="3">
    <source>
        <dbReference type="Proteomes" id="UP000094043"/>
    </source>
</evidence>